<feature type="transmembrane region" description="Helical" evidence="7">
    <location>
        <begin position="256"/>
        <end position="279"/>
    </location>
</feature>
<dbReference type="OrthoDB" id="10030083at2759"/>
<evidence type="ECO:0000256" key="1">
    <source>
        <dbReference type="ARBA" id="ARBA00004141"/>
    </source>
</evidence>
<keyword evidence="5 7" id="KW-0472">Membrane</keyword>
<dbReference type="GO" id="GO:0016020">
    <property type="term" value="C:membrane"/>
    <property type="evidence" value="ECO:0007669"/>
    <property type="project" value="UniProtKB-SubCell"/>
</dbReference>
<evidence type="ECO:0000256" key="5">
    <source>
        <dbReference type="ARBA" id="ARBA00023136"/>
    </source>
</evidence>
<dbReference type="EMBL" id="CABFOC020000002">
    <property type="protein sequence ID" value="CAH0040902.1"/>
    <property type="molecule type" value="Genomic_DNA"/>
</dbReference>
<feature type="transmembrane region" description="Helical" evidence="7">
    <location>
        <begin position="224"/>
        <end position="244"/>
    </location>
</feature>
<dbReference type="GO" id="GO:0046839">
    <property type="term" value="P:phospholipid dephosphorylation"/>
    <property type="evidence" value="ECO:0007669"/>
    <property type="project" value="TreeGrafter"/>
</dbReference>
<dbReference type="Proteomes" id="UP000775872">
    <property type="component" value="Unassembled WGS sequence"/>
</dbReference>
<keyword evidence="10" id="KW-1185">Reference proteome</keyword>
<organism evidence="9 10">
    <name type="scientific">Clonostachys solani</name>
    <dbReference type="NCBI Taxonomy" id="160281"/>
    <lineage>
        <taxon>Eukaryota</taxon>
        <taxon>Fungi</taxon>
        <taxon>Dikarya</taxon>
        <taxon>Ascomycota</taxon>
        <taxon>Pezizomycotina</taxon>
        <taxon>Sordariomycetes</taxon>
        <taxon>Hypocreomycetidae</taxon>
        <taxon>Hypocreales</taxon>
        <taxon>Bionectriaceae</taxon>
        <taxon>Clonostachys</taxon>
    </lineage>
</organism>
<feature type="transmembrane region" description="Helical" evidence="7">
    <location>
        <begin position="285"/>
        <end position="306"/>
    </location>
</feature>
<feature type="transmembrane region" description="Helical" evidence="7">
    <location>
        <begin position="50"/>
        <end position="70"/>
    </location>
</feature>
<reference evidence="9" key="1">
    <citation type="submission" date="2021-10" db="EMBL/GenBank/DDBJ databases">
        <authorList>
            <person name="Piombo E."/>
        </authorList>
    </citation>
    <scope>NUCLEOTIDE SEQUENCE</scope>
</reference>
<comment type="similarity">
    <text evidence="2">Belongs to the PA-phosphatase related phosphoesterase family.</text>
</comment>
<dbReference type="InterPro" id="IPR036938">
    <property type="entry name" value="PAP2/HPO_sf"/>
</dbReference>
<evidence type="ECO:0000313" key="10">
    <source>
        <dbReference type="Proteomes" id="UP000775872"/>
    </source>
</evidence>
<protein>
    <recommendedName>
        <fullName evidence="8">Phosphatidic acid phosphatase type 2/haloperoxidase domain-containing protein</fullName>
    </recommendedName>
</protein>
<dbReference type="GO" id="GO:0006644">
    <property type="term" value="P:phospholipid metabolic process"/>
    <property type="evidence" value="ECO:0007669"/>
    <property type="project" value="InterPro"/>
</dbReference>
<evidence type="ECO:0000256" key="4">
    <source>
        <dbReference type="ARBA" id="ARBA00022989"/>
    </source>
</evidence>
<feature type="transmembrane region" description="Helical" evidence="7">
    <location>
        <begin position="99"/>
        <end position="121"/>
    </location>
</feature>
<dbReference type="AlphaFoldDB" id="A0A9N9YTW0"/>
<dbReference type="PANTHER" id="PTHR10165">
    <property type="entry name" value="LIPID PHOSPHATE PHOSPHATASE"/>
    <property type="match status" value="1"/>
</dbReference>
<dbReference type="Pfam" id="PF01569">
    <property type="entry name" value="PAP2"/>
    <property type="match status" value="1"/>
</dbReference>
<feature type="region of interest" description="Disordered" evidence="6">
    <location>
        <begin position="15"/>
        <end position="34"/>
    </location>
</feature>
<dbReference type="SUPFAM" id="SSF48317">
    <property type="entry name" value="Acid phosphatase/Vanadium-dependent haloperoxidase"/>
    <property type="match status" value="1"/>
</dbReference>
<dbReference type="GO" id="GO:0008195">
    <property type="term" value="F:phosphatidate phosphatase activity"/>
    <property type="evidence" value="ECO:0007669"/>
    <property type="project" value="TreeGrafter"/>
</dbReference>
<evidence type="ECO:0000256" key="2">
    <source>
        <dbReference type="ARBA" id="ARBA00008816"/>
    </source>
</evidence>
<feature type="transmembrane region" description="Helical" evidence="7">
    <location>
        <begin position="133"/>
        <end position="156"/>
    </location>
</feature>
<dbReference type="Gene3D" id="1.20.144.10">
    <property type="entry name" value="Phosphatidic acid phosphatase type 2/haloperoxidase"/>
    <property type="match status" value="1"/>
</dbReference>
<proteinExistence type="inferred from homology"/>
<dbReference type="CDD" id="cd03390">
    <property type="entry name" value="PAP2_containing_1_like"/>
    <property type="match status" value="1"/>
</dbReference>
<sequence>MDDFGSRISRNVGEREALLGRQTHHSRDHQIREAPSMTTRPTFGQWIKQSWVDIVTMLVTGTVGQMAYLLPPVPTRYFAVTSTDNQVVFPELAYPVRKVIVPIWLATLLAAGIPTACILAMQIRYRSFWDANNAITGLLYSLLTAAAFQALLKWLIGGLRPHFLAACKPDMRLVAAAYAEKIERAWDLDSNKESHHGDGFGNLYFTRDICTGTSWDVSDSFESFPSGHTTAAFAGFVFLSLYLNGKLKLFADHHSAMWKLILFHLPILGAILVGGSLTIDFSHNWYDVIAGAVIGTTMAVCSYRMVYASVWDWRLNHIPLRRDNNTKVGDIGDMFLPYGDHQGSKALDNDIRASHAAPENVAIGNGLNVTP</sequence>
<dbReference type="SMART" id="SM00014">
    <property type="entry name" value="acidPPc"/>
    <property type="match status" value="1"/>
</dbReference>
<evidence type="ECO:0000256" key="7">
    <source>
        <dbReference type="SAM" id="Phobius"/>
    </source>
</evidence>
<dbReference type="InterPro" id="IPR000326">
    <property type="entry name" value="PAP2/HPO"/>
</dbReference>
<gene>
    <name evidence="9" type="ORF">CSOL1703_00004094</name>
</gene>
<keyword evidence="3 7" id="KW-0812">Transmembrane</keyword>
<feature type="domain" description="Phosphatidic acid phosphatase type 2/haloperoxidase" evidence="8">
    <location>
        <begin position="136"/>
        <end position="303"/>
    </location>
</feature>
<dbReference type="PANTHER" id="PTHR10165:SF84">
    <property type="entry name" value="PHOSPHATIDIC ACID PHOSPHATASE BETA"/>
    <property type="match status" value="1"/>
</dbReference>
<accession>A0A9N9YTW0</accession>
<name>A0A9N9YTW0_9HYPO</name>
<dbReference type="InterPro" id="IPR043216">
    <property type="entry name" value="PAP-like"/>
</dbReference>
<comment type="subcellular location">
    <subcellularLocation>
        <location evidence="1">Membrane</location>
        <topology evidence="1">Multi-pass membrane protein</topology>
    </subcellularLocation>
</comment>
<evidence type="ECO:0000256" key="3">
    <source>
        <dbReference type="ARBA" id="ARBA00022692"/>
    </source>
</evidence>
<evidence type="ECO:0000256" key="6">
    <source>
        <dbReference type="SAM" id="MobiDB-lite"/>
    </source>
</evidence>
<evidence type="ECO:0000313" key="9">
    <source>
        <dbReference type="EMBL" id="CAH0040902.1"/>
    </source>
</evidence>
<comment type="caution">
    <text evidence="9">The sequence shown here is derived from an EMBL/GenBank/DDBJ whole genome shotgun (WGS) entry which is preliminary data.</text>
</comment>
<evidence type="ECO:0000259" key="8">
    <source>
        <dbReference type="SMART" id="SM00014"/>
    </source>
</evidence>
<keyword evidence="4 7" id="KW-1133">Transmembrane helix</keyword>